<dbReference type="RefSeq" id="WP_340339608.1">
    <property type="nucleotide sequence ID" value="NZ_JBBKZS010000031.1"/>
</dbReference>
<organism evidence="1 2">
    <name type="scientific">Variovorax robiniae</name>
    <dbReference type="NCBI Taxonomy" id="1836199"/>
    <lineage>
        <taxon>Bacteria</taxon>
        <taxon>Pseudomonadati</taxon>
        <taxon>Pseudomonadota</taxon>
        <taxon>Betaproteobacteria</taxon>
        <taxon>Burkholderiales</taxon>
        <taxon>Comamonadaceae</taxon>
        <taxon>Variovorax</taxon>
    </lineage>
</organism>
<sequence>MKRNDGTPQWPIPDLAVTVHQLAPAQFTWKLVERQHGHPAKCIAEAAEQFTDYEQALDCGFVALERRRQ</sequence>
<evidence type="ECO:0000313" key="1">
    <source>
        <dbReference type="EMBL" id="MEJ8859573.1"/>
    </source>
</evidence>
<comment type="caution">
    <text evidence="1">The sequence shown here is derived from an EMBL/GenBank/DDBJ whole genome shotgun (WGS) entry which is preliminary data.</text>
</comment>
<reference evidence="1 2" key="1">
    <citation type="submission" date="2024-03" db="EMBL/GenBank/DDBJ databases">
        <title>Novel species of the genus Variovorax.</title>
        <authorList>
            <person name="Liu Q."/>
            <person name="Xin Y.-H."/>
        </authorList>
    </citation>
    <scope>NUCLEOTIDE SEQUENCE [LARGE SCALE GENOMIC DNA]</scope>
    <source>
        <strain evidence="1 2">KACC 18901</strain>
    </source>
</reference>
<dbReference type="EMBL" id="JBBKZS010000031">
    <property type="protein sequence ID" value="MEJ8859573.1"/>
    <property type="molecule type" value="Genomic_DNA"/>
</dbReference>
<keyword evidence="2" id="KW-1185">Reference proteome</keyword>
<accession>A0ABU8XIE1</accession>
<dbReference type="Proteomes" id="UP001367030">
    <property type="component" value="Unassembled WGS sequence"/>
</dbReference>
<proteinExistence type="predicted"/>
<evidence type="ECO:0000313" key="2">
    <source>
        <dbReference type="Proteomes" id="UP001367030"/>
    </source>
</evidence>
<protein>
    <submittedName>
        <fullName evidence="1">Uncharacterized protein</fullName>
    </submittedName>
</protein>
<gene>
    <name evidence="1" type="ORF">WKW79_33780</name>
</gene>
<name>A0ABU8XIE1_9BURK</name>